<evidence type="ECO:0000313" key="9">
    <source>
        <dbReference type="Proteomes" id="UP000449193"/>
    </source>
</evidence>
<reference evidence="4 8" key="4">
    <citation type="submission" date="2019-08" db="EMBL/GenBank/DDBJ databases">
        <title>In-depth cultivation of the pig gut microbiome towards novel bacterial diversity and tailored functional studies.</title>
        <authorList>
            <person name="Wylensek D."/>
            <person name="Hitch T.C.A."/>
            <person name="Clavel T."/>
        </authorList>
    </citation>
    <scope>NUCLEOTIDE SEQUENCE [LARGE SCALE GENOMIC DNA]</scope>
    <source>
        <strain evidence="4 8">WCA3-601-WT-6J</strain>
    </source>
</reference>
<dbReference type="EMBL" id="WMZR01000015">
    <property type="protein sequence ID" value="MTS52235.1"/>
    <property type="molecule type" value="Genomic_DNA"/>
</dbReference>
<accession>A0A0D8IVQ6</accession>
<accession>A0A0W7TN86</accession>
<reference evidence="5 9" key="3">
    <citation type="journal article" date="2019" name="Nat. Med.">
        <title>A library of human gut bacterial isolates paired with longitudinal multiomics data enables mechanistic microbiome research.</title>
        <authorList>
            <person name="Poyet M."/>
            <person name="Groussin M."/>
            <person name="Gibbons S.M."/>
            <person name="Avila-Pacheco J."/>
            <person name="Jiang X."/>
            <person name="Kearney S.M."/>
            <person name="Perrotta A.R."/>
            <person name="Berdy B."/>
            <person name="Zhao S."/>
            <person name="Lieberman T.D."/>
            <person name="Swanson P.K."/>
            <person name="Smith M."/>
            <person name="Roesemann S."/>
            <person name="Alexander J.E."/>
            <person name="Rich S.A."/>
            <person name="Livny J."/>
            <person name="Vlamakis H."/>
            <person name="Clish C."/>
            <person name="Bullock K."/>
            <person name="Deik A."/>
            <person name="Scott J."/>
            <person name="Pierce K.A."/>
            <person name="Xavier R.J."/>
            <person name="Alm E.J."/>
        </authorList>
    </citation>
    <scope>NUCLEOTIDE SEQUENCE [LARGE SCALE GENOMIC DNA]</scope>
    <source>
        <strain evidence="5 9">BIOML-A7</strain>
    </source>
</reference>
<feature type="chain" id="PRO_5038291009" evidence="1">
    <location>
        <begin position="23"/>
        <end position="209"/>
    </location>
</feature>
<evidence type="ECO:0000256" key="1">
    <source>
        <dbReference type="SAM" id="SignalP"/>
    </source>
</evidence>
<keyword evidence="6" id="KW-1185">Reference proteome</keyword>
<dbReference type="Proteomes" id="UP000053433">
    <property type="component" value="Unassembled WGS sequence"/>
</dbReference>
<dbReference type="PROSITE" id="PS51257">
    <property type="entry name" value="PROKAR_LIPOPROTEIN"/>
    <property type="match status" value="1"/>
</dbReference>
<dbReference type="Proteomes" id="UP000431913">
    <property type="component" value="Unassembled WGS sequence"/>
</dbReference>
<name>A0A0D8IVQ6_9FIRM</name>
<sequence length="209" mass="21948">MKPQKIKYAPLFAAMLLCVALAGCDGALHESGEGRFSQSETQDGTRAAPRADAVRAAAGGDIALPATLAAPQTDSTINTLLDAGVLSGAFTTVNSCRTRDLCTAGEITVRVRAELDAQTSRKDAKFALWKLADGRAEYLETVYFTCDGTVQSYTFTGLAAGARYRVVFSYTESGARRMSGAFNVEGVTAEIEEETQEEGAVAAGAQPGS</sequence>
<feature type="signal peptide" evidence="1">
    <location>
        <begin position="1"/>
        <end position="22"/>
    </location>
</feature>
<dbReference type="Proteomes" id="UP000032483">
    <property type="component" value="Unassembled WGS sequence"/>
</dbReference>
<comment type="caution">
    <text evidence="2">The sequence shown here is derived from an EMBL/GenBank/DDBJ whole genome shotgun (WGS) entry which is preliminary data.</text>
</comment>
<dbReference type="GeneID" id="42858071"/>
<dbReference type="EMBL" id="VUNJ01000012">
    <property type="protein sequence ID" value="MST92587.1"/>
    <property type="molecule type" value="Genomic_DNA"/>
</dbReference>
<keyword evidence="1" id="KW-0732">Signal</keyword>
<dbReference type="EMBL" id="LMUA01000024">
    <property type="protein sequence ID" value="KUE75298.1"/>
    <property type="molecule type" value="Genomic_DNA"/>
</dbReference>
<proteinExistence type="predicted"/>
<evidence type="ECO:0000313" key="7">
    <source>
        <dbReference type="Proteomes" id="UP000053433"/>
    </source>
</evidence>
<protein>
    <submittedName>
        <fullName evidence="2">Uncharacterized protein</fullName>
    </submittedName>
</protein>
<reference evidence="3 7" key="2">
    <citation type="submission" date="2015-10" db="EMBL/GenBank/DDBJ databases">
        <title>A novel member of the family Ruminococcaceae isolated from human faeces.</title>
        <authorList>
            <person name="Shkoporov A.N."/>
            <person name="Chaplin A.V."/>
            <person name="Motuzova O.V."/>
            <person name="Kafarskaia L.I."/>
            <person name="Efimov B.A."/>
        </authorList>
    </citation>
    <scope>NUCLEOTIDE SEQUENCE [LARGE SCALE GENOMIC DNA]</scope>
    <source>
        <strain evidence="3 7">668</strain>
    </source>
</reference>
<evidence type="ECO:0000313" key="8">
    <source>
        <dbReference type="Proteomes" id="UP000431913"/>
    </source>
</evidence>
<evidence type="ECO:0000313" key="4">
    <source>
        <dbReference type="EMBL" id="MST92587.1"/>
    </source>
</evidence>
<gene>
    <name evidence="3" type="ORF">ASJ35_14520</name>
    <name evidence="4" type="ORF">FYJ76_11710</name>
    <name evidence="5" type="ORF">GMD52_11850</name>
    <name evidence="2" type="ORF">TQ39_16060</name>
</gene>
<evidence type="ECO:0000313" key="5">
    <source>
        <dbReference type="EMBL" id="MTS52235.1"/>
    </source>
</evidence>
<evidence type="ECO:0000313" key="2">
    <source>
        <dbReference type="EMBL" id="KJF38770.1"/>
    </source>
</evidence>
<dbReference type="RefSeq" id="WP_009321711.1">
    <property type="nucleotide sequence ID" value="NZ_CATXDA010000110.1"/>
</dbReference>
<dbReference type="Proteomes" id="UP000449193">
    <property type="component" value="Unassembled WGS sequence"/>
</dbReference>
<dbReference type="EMBL" id="JXXK01000031">
    <property type="protein sequence ID" value="KJF38770.1"/>
    <property type="molecule type" value="Genomic_DNA"/>
</dbReference>
<organism evidence="2 6">
    <name type="scientific">Ruthenibacterium lactatiformans</name>
    <dbReference type="NCBI Taxonomy" id="1550024"/>
    <lineage>
        <taxon>Bacteria</taxon>
        <taxon>Bacillati</taxon>
        <taxon>Bacillota</taxon>
        <taxon>Clostridia</taxon>
        <taxon>Eubacteriales</taxon>
        <taxon>Oscillospiraceae</taxon>
        <taxon>Ruthenibacterium</taxon>
    </lineage>
</organism>
<dbReference type="AlphaFoldDB" id="A0A0D8IVQ6"/>
<evidence type="ECO:0000313" key="3">
    <source>
        <dbReference type="EMBL" id="KUE75298.1"/>
    </source>
</evidence>
<evidence type="ECO:0000313" key="6">
    <source>
        <dbReference type="Proteomes" id="UP000032483"/>
    </source>
</evidence>
<reference evidence="2" key="1">
    <citation type="submission" date="2015-02" db="EMBL/GenBank/DDBJ databases">
        <title>A novel member of the family Ruminococcaceae isolated from human feces.</title>
        <authorList>
            <person name="Shkoporov A.N."/>
            <person name="Chaplin A.V."/>
            <person name="Motuzova O.V."/>
            <person name="Kafarskaia L.I."/>
            <person name="Khokhlova E.V."/>
            <person name="Efimov B.A."/>
        </authorList>
    </citation>
    <scope>NUCLEOTIDE SEQUENCE [LARGE SCALE GENOMIC DNA]</scope>
    <source>
        <strain evidence="2">585-1</strain>
    </source>
</reference>